<feature type="signal peptide" evidence="2">
    <location>
        <begin position="1"/>
        <end position="20"/>
    </location>
</feature>
<evidence type="ECO:0000256" key="2">
    <source>
        <dbReference type="SAM" id="SignalP"/>
    </source>
</evidence>
<feature type="compositionally biased region" description="Polar residues" evidence="1">
    <location>
        <begin position="64"/>
        <end position="78"/>
    </location>
</feature>
<dbReference type="SUPFAM" id="SSF57567">
    <property type="entry name" value="Serine protease inhibitors"/>
    <property type="match status" value="1"/>
</dbReference>
<dbReference type="EMBL" id="VTPC01004708">
    <property type="protein sequence ID" value="KAF2896840.1"/>
    <property type="molecule type" value="Genomic_DNA"/>
</dbReference>
<keyword evidence="4" id="KW-1185">Reference proteome</keyword>
<feature type="region of interest" description="Disordered" evidence="1">
    <location>
        <begin position="38"/>
        <end position="87"/>
    </location>
</feature>
<organism evidence="3 4">
    <name type="scientific">Ignelater luminosus</name>
    <name type="common">Cucubano</name>
    <name type="synonym">Pyrophorus luminosus</name>
    <dbReference type="NCBI Taxonomy" id="2038154"/>
    <lineage>
        <taxon>Eukaryota</taxon>
        <taxon>Metazoa</taxon>
        <taxon>Ecdysozoa</taxon>
        <taxon>Arthropoda</taxon>
        <taxon>Hexapoda</taxon>
        <taxon>Insecta</taxon>
        <taxon>Pterygota</taxon>
        <taxon>Neoptera</taxon>
        <taxon>Endopterygota</taxon>
        <taxon>Coleoptera</taxon>
        <taxon>Polyphaga</taxon>
        <taxon>Elateriformia</taxon>
        <taxon>Elateroidea</taxon>
        <taxon>Elateridae</taxon>
        <taxon>Agrypninae</taxon>
        <taxon>Pyrophorini</taxon>
        <taxon>Ignelater</taxon>
    </lineage>
</organism>
<sequence>MASVQIIILVVVAHLSLSLGTTTDQPALNDEVTNVEPVQHEEALRSTKQPQHDTKFTKNEASRSQEVSTGKPAQNNDTDPTEAPSKCNKYEDYMYSYDPKCEPTCSEPIKILCLQDHSNLVSPYCRCILGFLRNNAHKCVHPLKCFL</sequence>
<keyword evidence="2" id="KW-0732">Signal</keyword>
<dbReference type="Proteomes" id="UP000801492">
    <property type="component" value="Unassembled WGS sequence"/>
</dbReference>
<gene>
    <name evidence="3" type="ORF">ILUMI_09333</name>
</gene>
<evidence type="ECO:0000313" key="4">
    <source>
        <dbReference type="Proteomes" id="UP000801492"/>
    </source>
</evidence>
<dbReference type="InterPro" id="IPR036084">
    <property type="entry name" value="Ser_inhib-like_sf"/>
</dbReference>
<accession>A0A8K0CZZ4</accession>
<dbReference type="Gene3D" id="2.10.25.10">
    <property type="entry name" value="Laminin"/>
    <property type="match status" value="1"/>
</dbReference>
<dbReference type="AlphaFoldDB" id="A0A8K0CZZ4"/>
<name>A0A8K0CZZ4_IGNLU</name>
<reference evidence="3" key="1">
    <citation type="submission" date="2019-08" db="EMBL/GenBank/DDBJ databases">
        <title>The genome of the North American firefly Photinus pyralis.</title>
        <authorList>
            <consortium name="Photinus pyralis genome working group"/>
            <person name="Fallon T.R."/>
            <person name="Sander Lower S.E."/>
            <person name="Weng J.-K."/>
        </authorList>
    </citation>
    <scope>NUCLEOTIDE SEQUENCE</scope>
    <source>
        <strain evidence="3">TRF0915ILg1</strain>
        <tissue evidence="3">Whole body</tissue>
    </source>
</reference>
<feature type="chain" id="PRO_5035447719" evidence="2">
    <location>
        <begin position="21"/>
        <end position="147"/>
    </location>
</feature>
<protein>
    <submittedName>
        <fullName evidence="3">Uncharacterized protein</fullName>
    </submittedName>
</protein>
<evidence type="ECO:0000313" key="3">
    <source>
        <dbReference type="EMBL" id="KAF2896840.1"/>
    </source>
</evidence>
<comment type="caution">
    <text evidence="3">The sequence shown here is derived from an EMBL/GenBank/DDBJ whole genome shotgun (WGS) entry which is preliminary data.</text>
</comment>
<evidence type="ECO:0000256" key="1">
    <source>
        <dbReference type="SAM" id="MobiDB-lite"/>
    </source>
</evidence>
<proteinExistence type="predicted"/>
<feature type="compositionally biased region" description="Basic and acidic residues" evidence="1">
    <location>
        <begin position="38"/>
        <end position="63"/>
    </location>
</feature>